<sequence length="425" mass="44797">MTSEQAGNLWRATCRERVATLPLEGEREADLLVIGGGFTGCAAALRAAEAGARVILLEGEEIGNGGSGRNVGLVNAGLWLPPDDIERAMGSQAGSRLIEILSEAPQLVFTLIEKHDIACEAVRKGTLHLAHSRAGLKQLEARLGQMRARGAPVSLLSAEETRRRTGTGAFYGALYDPRAGTVQPLAYCRGLARAAAAAGASLHERSPVLAVERADAGWTAHTPLGRVRAQALLLASNGYHMAGMGLPAPQSVPLHFFQMATEPLEEARRASILPGGEGCWDTALVMSSFRTDAMGRLIVGGVGNLEHAASQVHRAWAARKLARLFPALAGTRLSYAWHGRIAMTSDHIPKILTIGPRALACFGYSGRGIAPGTMFGTRAAEALLAGDETVLPIAPVAAHAERALRLRAAYYESGALITHAAAARL</sequence>
<proteinExistence type="predicted"/>
<protein>
    <submittedName>
        <fullName evidence="3">NAD(P)/FAD-dependent oxidoreductase</fullName>
        <ecNumber evidence="3">1.-.-.-</ecNumber>
    </submittedName>
</protein>
<organism evidence="3 4">
    <name type="scientific">Chelativorans intermedius</name>
    <dbReference type="NCBI Taxonomy" id="515947"/>
    <lineage>
        <taxon>Bacteria</taxon>
        <taxon>Pseudomonadati</taxon>
        <taxon>Pseudomonadota</taxon>
        <taxon>Alphaproteobacteria</taxon>
        <taxon>Hyphomicrobiales</taxon>
        <taxon>Phyllobacteriaceae</taxon>
        <taxon>Chelativorans</taxon>
    </lineage>
</organism>
<keyword evidence="1 3" id="KW-0560">Oxidoreductase</keyword>
<evidence type="ECO:0000259" key="2">
    <source>
        <dbReference type="Pfam" id="PF01266"/>
    </source>
</evidence>
<comment type="caution">
    <text evidence="3">The sequence shown here is derived from an EMBL/GenBank/DDBJ whole genome shotgun (WGS) entry which is preliminary data.</text>
</comment>
<gene>
    <name evidence="3" type="ORF">ACFFJ2_14940</name>
</gene>
<evidence type="ECO:0000313" key="3">
    <source>
        <dbReference type="EMBL" id="MFC0209700.1"/>
    </source>
</evidence>
<dbReference type="SUPFAM" id="SSF51905">
    <property type="entry name" value="FAD/NAD(P)-binding domain"/>
    <property type="match status" value="1"/>
</dbReference>
<dbReference type="Gene3D" id="3.50.50.60">
    <property type="entry name" value="FAD/NAD(P)-binding domain"/>
    <property type="match status" value="1"/>
</dbReference>
<accession>A0ABV6DAT9</accession>
<reference evidence="3 4" key="1">
    <citation type="submission" date="2024-09" db="EMBL/GenBank/DDBJ databases">
        <authorList>
            <person name="Sun Q."/>
            <person name="Mori K."/>
        </authorList>
    </citation>
    <scope>NUCLEOTIDE SEQUENCE [LARGE SCALE GENOMIC DNA]</scope>
    <source>
        <strain evidence="3 4">CCM 8543</strain>
    </source>
</reference>
<dbReference type="Proteomes" id="UP001589755">
    <property type="component" value="Unassembled WGS sequence"/>
</dbReference>
<dbReference type="EMBL" id="JBHLXD010000027">
    <property type="protein sequence ID" value="MFC0209700.1"/>
    <property type="molecule type" value="Genomic_DNA"/>
</dbReference>
<evidence type="ECO:0000313" key="4">
    <source>
        <dbReference type="Proteomes" id="UP001589755"/>
    </source>
</evidence>
<keyword evidence="4" id="KW-1185">Reference proteome</keyword>
<evidence type="ECO:0000256" key="1">
    <source>
        <dbReference type="ARBA" id="ARBA00023002"/>
    </source>
</evidence>
<dbReference type="PANTHER" id="PTHR13847">
    <property type="entry name" value="SARCOSINE DEHYDROGENASE-RELATED"/>
    <property type="match status" value="1"/>
</dbReference>
<dbReference type="PANTHER" id="PTHR13847:SF281">
    <property type="entry name" value="FAD DEPENDENT OXIDOREDUCTASE DOMAIN-CONTAINING PROTEIN"/>
    <property type="match status" value="1"/>
</dbReference>
<dbReference type="Gene3D" id="3.30.9.10">
    <property type="entry name" value="D-Amino Acid Oxidase, subunit A, domain 2"/>
    <property type="match status" value="1"/>
</dbReference>
<dbReference type="InterPro" id="IPR036188">
    <property type="entry name" value="FAD/NAD-bd_sf"/>
</dbReference>
<dbReference type="RefSeq" id="WP_261522396.1">
    <property type="nucleotide sequence ID" value="NZ_JAODNW010000026.1"/>
</dbReference>
<dbReference type="InterPro" id="IPR006076">
    <property type="entry name" value="FAD-dep_OxRdtase"/>
</dbReference>
<dbReference type="EC" id="1.-.-.-" evidence="3"/>
<dbReference type="Pfam" id="PF01266">
    <property type="entry name" value="DAO"/>
    <property type="match status" value="1"/>
</dbReference>
<name>A0ABV6DAT9_9HYPH</name>
<feature type="domain" description="FAD dependent oxidoreductase" evidence="2">
    <location>
        <begin position="30"/>
        <end position="381"/>
    </location>
</feature>
<dbReference type="GO" id="GO:0016491">
    <property type="term" value="F:oxidoreductase activity"/>
    <property type="evidence" value="ECO:0007669"/>
    <property type="project" value="UniProtKB-KW"/>
</dbReference>